<evidence type="ECO:0000256" key="12">
    <source>
        <dbReference type="ARBA" id="ARBA00047483"/>
    </source>
</evidence>
<dbReference type="InterPro" id="IPR003447">
    <property type="entry name" value="FEMABX"/>
</dbReference>
<evidence type="ECO:0000313" key="17">
    <source>
        <dbReference type="Proteomes" id="UP000246115"/>
    </source>
</evidence>
<reference evidence="17" key="3">
    <citation type="submission" date="2018-08" db="EMBL/GenBank/DDBJ databases">
        <title>Streptococcus chenjunshii sp. nov., isolated from stools sample of the Tibetan antelope in the Qinghai-Tibet plateau, China.</title>
        <authorList>
            <person name="Tian Z."/>
        </authorList>
    </citation>
    <scope>NUCLEOTIDE SEQUENCE [LARGE SCALE GENOMIC DNA]</scope>
    <source>
        <strain evidence="17">Z15</strain>
    </source>
</reference>
<evidence type="ECO:0000256" key="5">
    <source>
        <dbReference type="ARBA" id="ARBA00022679"/>
    </source>
</evidence>
<comment type="catalytic activity">
    <reaction evidence="12">
        <text>beta-D-GlcNAc-(1-&gt;4)-Mur2Ac(oyl-L-Ala-D-isoglutaminyl-L-Lys-(N(6)-Gly)-D-Ala-D-Ala)-di-trans,octa-cis-undecaprenyl diphosphate + 2 glycyl-tRNA(Gly) = MurNAc-L-Ala-D-isoglutaminyl-L-Lys-(N(6)-tri-Gly)-D-Ala-D-Ala-diphospho-di-trans,octa-cis-undecaprenyl-GlcNAc + 2 tRNA(Gly) + 2 H(+)</text>
        <dbReference type="Rhea" id="RHEA:30439"/>
        <dbReference type="Rhea" id="RHEA-COMP:9664"/>
        <dbReference type="Rhea" id="RHEA-COMP:9683"/>
        <dbReference type="ChEBI" id="CHEBI:15378"/>
        <dbReference type="ChEBI" id="CHEBI:62234"/>
        <dbReference type="ChEBI" id="CHEBI:62235"/>
        <dbReference type="ChEBI" id="CHEBI:78442"/>
        <dbReference type="ChEBI" id="CHEBI:78522"/>
        <dbReference type="EC" id="2.3.2.17"/>
    </reaction>
</comment>
<keyword evidence="6" id="KW-0133">Cell shape</keyword>
<dbReference type="GO" id="GO:0071555">
    <property type="term" value="P:cell wall organization"/>
    <property type="evidence" value="ECO:0007669"/>
    <property type="project" value="UniProtKB-KW"/>
</dbReference>
<evidence type="ECO:0000313" key="19">
    <source>
        <dbReference type="Proteomes" id="UP000264056"/>
    </source>
</evidence>
<reference evidence="15 19" key="1">
    <citation type="submission" date="2018-08" db="EMBL/GenBank/DDBJ databases">
        <title>Draft genome of Streptococcus sp .nov. Z2.</title>
        <authorList>
            <person name="Tian Z."/>
        </authorList>
    </citation>
    <scope>NUCLEOTIDE SEQUENCE [LARGE SCALE GENOMIC DNA]</scope>
    <source>
        <strain evidence="15 19">Z2</strain>
    </source>
</reference>
<dbReference type="PROSITE" id="PS51191">
    <property type="entry name" value="FEMABX"/>
    <property type="match status" value="1"/>
</dbReference>
<protein>
    <recommendedName>
        <fullName evidence="3">Aminoacyltransferase FemA</fullName>
        <ecNumber evidence="2">2.3.2.17</ecNumber>
    </recommendedName>
    <alternativeName>
        <fullName evidence="11">Factor essential for expression of methicillin resistance A</fullName>
    </alternativeName>
    <alternativeName>
        <fullName evidence="10">N-acetylmuramoyl-L-alanyl-D-glutamyl-L-lysyl-(N6-glycyl)-D-alanyl-D-alanine-diphosphoundecaprenyl-N-acetylglucosamine:glycine glycyltransferase</fullName>
    </alternativeName>
</protein>
<dbReference type="InterPro" id="IPR016181">
    <property type="entry name" value="Acyl_CoA_acyltransferase"/>
</dbReference>
<proteinExistence type="inferred from homology"/>
<gene>
    <name evidence="14" type="ORF">DDV21_008040</name>
    <name evidence="15" type="ORF">DDV22_04300</name>
    <name evidence="16" type="ORF">DDV23_06105</name>
</gene>
<keyword evidence="13" id="KW-0175">Coiled coil</keyword>
<accession>A0A372KLJ7</accession>
<evidence type="ECO:0000256" key="3">
    <source>
        <dbReference type="ARBA" id="ARBA00016236"/>
    </source>
</evidence>
<organism evidence="16 18">
    <name type="scientific">Streptococcus chenjunshii</name>
    <dbReference type="NCBI Taxonomy" id="2173853"/>
    <lineage>
        <taxon>Bacteria</taxon>
        <taxon>Bacillati</taxon>
        <taxon>Bacillota</taxon>
        <taxon>Bacilli</taxon>
        <taxon>Lactobacillales</taxon>
        <taxon>Streptococcaceae</taxon>
        <taxon>Streptococcus</taxon>
    </lineage>
</organism>
<dbReference type="EMBL" id="CP031733">
    <property type="protein sequence ID" value="AXQ79039.1"/>
    <property type="molecule type" value="Genomic_DNA"/>
</dbReference>
<evidence type="ECO:0000256" key="2">
    <source>
        <dbReference type="ARBA" id="ARBA00012466"/>
    </source>
</evidence>
<evidence type="ECO:0000256" key="11">
    <source>
        <dbReference type="ARBA" id="ARBA00032233"/>
    </source>
</evidence>
<evidence type="ECO:0000256" key="10">
    <source>
        <dbReference type="ARBA" id="ARBA00030706"/>
    </source>
</evidence>
<evidence type="ECO:0000256" key="7">
    <source>
        <dbReference type="ARBA" id="ARBA00022984"/>
    </source>
</evidence>
<evidence type="ECO:0000256" key="1">
    <source>
        <dbReference type="ARBA" id="ARBA00009943"/>
    </source>
</evidence>
<dbReference type="SUPFAM" id="SSF55729">
    <property type="entry name" value="Acyl-CoA N-acyltransferases (Nat)"/>
    <property type="match status" value="2"/>
</dbReference>
<dbReference type="InterPro" id="IPR050644">
    <property type="entry name" value="PG_Glycine_Bridge_Synth"/>
</dbReference>
<dbReference type="EC" id="2.3.2.17" evidence="2"/>
<evidence type="ECO:0000256" key="8">
    <source>
        <dbReference type="ARBA" id="ARBA00023315"/>
    </source>
</evidence>
<keyword evidence="4" id="KW-0963">Cytoplasm</keyword>
<evidence type="ECO:0000256" key="6">
    <source>
        <dbReference type="ARBA" id="ARBA00022960"/>
    </source>
</evidence>
<dbReference type="GO" id="GO:0008360">
    <property type="term" value="P:regulation of cell shape"/>
    <property type="evidence" value="ECO:0007669"/>
    <property type="project" value="UniProtKB-KW"/>
</dbReference>
<dbReference type="EMBL" id="QVQY01000008">
    <property type="protein sequence ID" value="RFU51235.1"/>
    <property type="molecule type" value="Genomic_DNA"/>
</dbReference>
<evidence type="ECO:0000313" key="18">
    <source>
        <dbReference type="Proteomes" id="UP000262901"/>
    </source>
</evidence>
<dbReference type="GO" id="GO:0009252">
    <property type="term" value="P:peptidoglycan biosynthetic process"/>
    <property type="evidence" value="ECO:0007669"/>
    <property type="project" value="UniProtKB-KW"/>
</dbReference>
<keyword evidence="9" id="KW-0961">Cell wall biogenesis/degradation</keyword>
<dbReference type="PANTHER" id="PTHR36174">
    <property type="entry name" value="LIPID II:GLYCINE GLYCYLTRANSFERASE"/>
    <property type="match status" value="1"/>
</dbReference>
<accession>A0A346NDE4</accession>
<dbReference type="OrthoDB" id="2303924at2"/>
<dbReference type="GO" id="GO:0016755">
    <property type="term" value="F:aminoacyltransferase activity"/>
    <property type="evidence" value="ECO:0007669"/>
    <property type="project" value="InterPro"/>
</dbReference>
<dbReference type="Proteomes" id="UP000246115">
    <property type="component" value="Chromosome"/>
</dbReference>
<dbReference type="RefSeq" id="WP_116878227.1">
    <property type="nucleotide sequence ID" value="NZ_CP031733.1"/>
</dbReference>
<evidence type="ECO:0000313" key="15">
    <source>
        <dbReference type="EMBL" id="RFU51235.1"/>
    </source>
</evidence>
<dbReference type="EMBL" id="QVQZ01000011">
    <property type="protein sequence ID" value="RFU53150.1"/>
    <property type="molecule type" value="Genomic_DNA"/>
</dbReference>
<dbReference type="Pfam" id="PF02388">
    <property type="entry name" value="FemAB"/>
    <property type="match status" value="1"/>
</dbReference>
<evidence type="ECO:0000313" key="14">
    <source>
        <dbReference type="EMBL" id="AXQ79039.1"/>
    </source>
</evidence>
<keyword evidence="5 16" id="KW-0808">Transferase</keyword>
<dbReference type="GO" id="GO:0000166">
    <property type="term" value="F:nucleotide binding"/>
    <property type="evidence" value="ECO:0007669"/>
    <property type="project" value="InterPro"/>
</dbReference>
<dbReference type="KEGG" id="schj:DDV21_008040"/>
<dbReference type="PANTHER" id="PTHR36174:SF2">
    <property type="entry name" value="AMINOACYLTRANSFERASE FEMA"/>
    <property type="match status" value="1"/>
</dbReference>
<dbReference type="Gene3D" id="1.20.58.90">
    <property type="match status" value="1"/>
</dbReference>
<dbReference type="Proteomes" id="UP000264056">
    <property type="component" value="Unassembled WGS sequence"/>
</dbReference>
<reference evidence="14" key="4">
    <citation type="journal article" date="2019" name="Int. J. Syst. Evol. Microbiol.">
        <title>Streptococcus chenjunshii sp. nov. isolated from feces of Tibetan antelopes.</title>
        <authorList>
            <person name="Tian Z."/>
            <person name="Lu S."/>
            <person name="Jin D."/>
            <person name="Yang J."/>
            <person name="Pu J."/>
            <person name="Lai X.H."/>
            <person name="Bai X.N."/>
            <person name="Wu X.M."/>
            <person name="Li J."/>
            <person name="Wang S."/>
            <person name="Xu J."/>
        </authorList>
    </citation>
    <scope>NUCLEOTIDE SEQUENCE</scope>
    <source>
        <strain evidence="14">Z15</strain>
    </source>
</reference>
<reference evidence="16 18" key="2">
    <citation type="submission" date="2018-08" db="EMBL/GenBank/DDBJ databases">
        <title>Draft genome of Streptococcus sp. nov. Z1.</title>
        <authorList>
            <person name="Tian Z."/>
        </authorList>
    </citation>
    <scope>NUCLEOTIDE SEQUENCE [LARGE SCALE GENOMIC DNA]</scope>
    <source>
        <strain evidence="16">Z1</strain>
        <strain evidence="18">Z1(2018)</strain>
    </source>
</reference>
<feature type="coiled-coil region" evidence="13">
    <location>
        <begin position="243"/>
        <end position="290"/>
    </location>
</feature>
<dbReference type="AlphaFoldDB" id="A0A372KLJ7"/>
<keyword evidence="19" id="KW-1185">Reference proteome</keyword>
<comment type="similarity">
    <text evidence="1">Belongs to the FemABX family.</text>
</comment>
<sequence>MPFTILSQEQFSDYCARLPYKSFMQSVQMAELLKKRGFTAEFAAYSEQGKVLVAAVLYSTPMTGGLHMEINSGPAVADSRYLKKFYKELRDYAKEKGALELIVKPYDTYQTFDGEGKPLDKEKPELIDNLVDLGYKHDGLLTGYPGGEPDWHYVKDISQLDEKSLRKSFSKKGRPLLKKANTFGINIRQLKRDELPLFKDITAATSDRRAYIDKPLDYYEDFYDAWGEDAAFTVATLNFSDYYQNLEQDQAKLAQRIDKLKAALEEQPQSDKKRNQLRELSSQYDSFELRKQEAQQFLEEYGQKDVILAGSLFVYTKQEAIYLFSGSYPAFNKFYAPALLQEYVMLEALKRGIPSYNLLGITGEFDGSDSILRFKQNFNGYITRKTGTFRYYPQPLKFKILHTIKKILGRQ</sequence>
<evidence type="ECO:0000256" key="13">
    <source>
        <dbReference type="SAM" id="Coils"/>
    </source>
</evidence>
<keyword evidence="7" id="KW-0573">Peptidoglycan synthesis</keyword>
<dbReference type="Proteomes" id="UP000262901">
    <property type="component" value="Unassembled WGS sequence"/>
</dbReference>
<evidence type="ECO:0000256" key="4">
    <source>
        <dbReference type="ARBA" id="ARBA00022490"/>
    </source>
</evidence>
<dbReference type="SUPFAM" id="SSF46589">
    <property type="entry name" value="tRNA-binding arm"/>
    <property type="match status" value="1"/>
</dbReference>
<dbReference type="InterPro" id="IPR010978">
    <property type="entry name" value="tRNA-bd_arm"/>
</dbReference>
<evidence type="ECO:0000256" key="9">
    <source>
        <dbReference type="ARBA" id="ARBA00023316"/>
    </source>
</evidence>
<dbReference type="Gene3D" id="3.40.630.30">
    <property type="match status" value="2"/>
</dbReference>
<name>A0A372KLJ7_9STRE</name>
<keyword evidence="8 16" id="KW-0012">Acyltransferase</keyword>
<evidence type="ECO:0000313" key="16">
    <source>
        <dbReference type="EMBL" id="RFU53150.1"/>
    </source>
</evidence>